<dbReference type="SUPFAM" id="SSF55961">
    <property type="entry name" value="Bet v1-like"/>
    <property type="match status" value="1"/>
</dbReference>
<evidence type="ECO:0000313" key="1">
    <source>
        <dbReference type="EMBL" id="PXX71551.1"/>
    </source>
</evidence>
<dbReference type="OrthoDB" id="156693at2"/>
<evidence type="ECO:0000313" key="2">
    <source>
        <dbReference type="Proteomes" id="UP000247569"/>
    </source>
</evidence>
<sequence length="151" mass="17535">MSEHTMNSIIIDAPTELVWSIANDLALWPRLFADEYESVRVLEAVPDRARFEVTTHPRDGKQYTWISERSMDHERLVATARRITLGPFRYMHIAHWITSDDAVSRLTWVQDFEMRADAPVTDTQMKAHIDRSSTANLLRHKEFIEAKVGAR</sequence>
<name>A0A318KAG8_9NOCA</name>
<protein>
    <submittedName>
        <fullName evidence="1">Aromatase</fullName>
    </submittedName>
</protein>
<dbReference type="Gene3D" id="3.30.530.20">
    <property type="match status" value="1"/>
</dbReference>
<comment type="caution">
    <text evidence="1">The sequence shown here is derived from an EMBL/GenBank/DDBJ whole genome shotgun (WGS) entry which is preliminary data.</text>
</comment>
<dbReference type="AlphaFoldDB" id="A0A318KAG8"/>
<dbReference type="InterPro" id="IPR019587">
    <property type="entry name" value="Polyketide_cyclase/dehydratase"/>
</dbReference>
<reference evidence="1 2" key="1">
    <citation type="submission" date="2018-05" db="EMBL/GenBank/DDBJ databases">
        <title>Genomic Encyclopedia of Type Strains, Phase IV (KMG-IV): sequencing the most valuable type-strain genomes for metagenomic binning, comparative biology and taxonomic classification.</title>
        <authorList>
            <person name="Goeker M."/>
        </authorList>
    </citation>
    <scope>NUCLEOTIDE SEQUENCE [LARGE SCALE GENOMIC DNA]</scope>
    <source>
        <strain evidence="1 2">DSM 44704</strain>
    </source>
</reference>
<gene>
    <name evidence="1" type="ORF">DFR70_101985</name>
</gene>
<keyword evidence="2" id="KW-1185">Reference proteome</keyword>
<dbReference type="EMBL" id="QJKF01000001">
    <property type="protein sequence ID" value="PXX71551.1"/>
    <property type="molecule type" value="Genomic_DNA"/>
</dbReference>
<proteinExistence type="predicted"/>
<dbReference type="Pfam" id="PF10604">
    <property type="entry name" value="Polyketide_cyc2"/>
    <property type="match status" value="1"/>
</dbReference>
<dbReference type="Proteomes" id="UP000247569">
    <property type="component" value="Unassembled WGS sequence"/>
</dbReference>
<accession>A0A318KAG8</accession>
<dbReference type="InterPro" id="IPR023393">
    <property type="entry name" value="START-like_dom_sf"/>
</dbReference>
<organism evidence="1 2">
    <name type="scientific">Nocardia tenerifensis</name>
    <dbReference type="NCBI Taxonomy" id="228006"/>
    <lineage>
        <taxon>Bacteria</taxon>
        <taxon>Bacillati</taxon>
        <taxon>Actinomycetota</taxon>
        <taxon>Actinomycetes</taxon>
        <taxon>Mycobacteriales</taxon>
        <taxon>Nocardiaceae</taxon>
        <taxon>Nocardia</taxon>
    </lineage>
</organism>